<keyword evidence="2" id="KW-0175">Coiled coil</keyword>
<dbReference type="PROSITE" id="PS50088">
    <property type="entry name" value="ANK_REPEAT"/>
    <property type="match status" value="2"/>
</dbReference>
<keyword evidence="1" id="KW-0040">ANK repeat</keyword>
<feature type="compositionally biased region" description="Polar residues" evidence="3">
    <location>
        <begin position="1848"/>
        <end position="1861"/>
    </location>
</feature>
<protein>
    <submittedName>
        <fullName evidence="4">Uncharacterized protein</fullName>
    </submittedName>
</protein>
<dbReference type="Gene3D" id="1.25.40.20">
    <property type="entry name" value="Ankyrin repeat-containing domain"/>
    <property type="match status" value="3"/>
</dbReference>
<feature type="region of interest" description="Disordered" evidence="3">
    <location>
        <begin position="1476"/>
        <end position="1499"/>
    </location>
</feature>
<dbReference type="InterPro" id="IPR002110">
    <property type="entry name" value="Ankyrin_rpt"/>
</dbReference>
<evidence type="ECO:0000256" key="1">
    <source>
        <dbReference type="PROSITE-ProRule" id="PRU00023"/>
    </source>
</evidence>
<dbReference type="PROSITE" id="PS50297">
    <property type="entry name" value="ANK_REP_REGION"/>
    <property type="match status" value="2"/>
</dbReference>
<dbReference type="SMART" id="SM00248">
    <property type="entry name" value="ANK"/>
    <property type="match status" value="5"/>
</dbReference>
<feature type="coiled-coil region" evidence="2">
    <location>
        <begin position="1622"/>
        <end position="1785"/>
    </location>
</feature>
<dbReference type="PANTHER" id="PTHR16306">
    <property type="entry name" value="TRANSLIN-ASSOCIATED FACTOR X-INTERACTING PROTEIN 1"/>
    <property type="match status" value="1"/>
</dbReference>
<evidence type="ECO:0000313" key="4">
    <source>
        <dbReference type="EnsemblProtists" id="Phyra76758"/>
    </source>
</evidence>
<feature type="region of interest" description="Disordered" evidence="3">
    <location>
        <begin position="1848"/>
        <end position="1870"/>
    </location>
</feature>
<dbReference type="Pfam" id="PF00023">
    <property type="entry name" value="Ank"/>
    <property type="match status" value="1"/>
</dbReference>
<dbReference type="EMBL" id="DS566017">
    <property type="status" value="NOT_ANNOTATED_CDS"/>
    <property type="molecule type" value="Genomic_DNA"/>
</dbReference>
<dbReference type="VEuPathDB" id="FungiDB:KRP23_3756"/>
<dbReference type="eggNOG" id="KOG4177">
    <property type="taxonomic scope" value="Eukaryota"/>
</dbReference>
<evidence type="ECO:0000256" key="2">
    <source>
        <dbReference type="SAM" id="Coils"/>
    </source>
</evidence>
<evidence type="ECO:0000313" key="5">
    <source>
        <dbReference type="Proteomes" id="UP000005238"/>
    </source>
</evidence>
<dbReference type="InParanoid" id="H3GKG9"/>
<dbReference type="HOGENOM" id="CLU_236564_0_0_1"/>
<dbReference type="Pfam" id="PF12796">
    <property type="entry name" value="Ank_2"/>
    <property type="match status" value="1"/>
</dbReference>
<dbReference type="Proteomes" id="UP000005238">
    <property type="component" value="Unassembled WGS sequence"/>
</dbReference>
<feature type="compositionally biased region" description="Polar residues" evidence="3">
    <location>
        <begin position="1592"/>
        <end position="1606"/>
    </location>
</feature>
<organism evidence="4 5">
    <name type="scientific">Phytophthora ramorum</name>
    <name type="common">Sudden oak death agent</name>
    <dbReference type="NCBI Taxonomy" id="164328"/>
    <lineage>
        <taxon>Eukaryota</taxon>
        <taxon>Sar</taxon>
        <taxon>Stramenopiles</taxon>
        <taxon>Oomycota</taxon>
        <taxon>Peronosporomycetes</taxon>
        <taxon>Peronosporales</taxon>
        <taxon>Peronosporaceae</taxon>
        <taxon>Phytophthora</taxon>
    </lineage>
</organism>
<reference evidence="5" key="1">
    <citation type="journal article" date="2006" name="Science">
        <title>Phytophthora genome sequences uncover evolutionary origins and mechanisms of pathogenesis.</title>
        <authorList>
            <person name="Tyler B.M."/>
            <person name="Tripathy S."/>
            <person name="Zhang X."/>
            <person name="Dehal P."/>
            <person name="Jiang R.H."/>
            <person name="Aerts A."/>
            <person name="Arredondo F.D."/>
            <person name="Baxter L."/>
            <person name="Bensasson D."/>
            <person name="Beynon J.L."/>
            <person name="Chapman J."/>
            <person name="Damasceno C.M."/>
            <person name="Dorrance A.E."/>
            <person name="Dou D."/>
            <person name="Dickerman A.W."/>
            <person name="Dubchak I.L."/>
            <person name="Garbelotto M."/>
            <person name="Gijzen M."/>
            <person name="Gordon S.G."/>
            <person name="Govers F."/>
            <person name="Grunwald N.J."/>
            <person name="Huang W."/>
            <person name="Ivors K.L."/>
            <person name="Jones R.W."/>
            <person name="Kamoun S."/>
            <person name="Krampis K."/>
            <person name="Lamour K.H."/>
            <person name="Lee M.K."/>
            <person name="McDonald W.H."/>
            <person name="Medina M."/>
            <person name="Meijer H.J."/>
            <person name="Nordberg E.K."/>
            <person name="Maclean D.J."/>
            <person name="Ospina-Giraldo M.D."/>
            <person name="Morris P.F."/>
            <person name="Phuntumart V."/>
            <person name="Putnam N.H."/>
            <person name="Rash S."/>
            <person name="Rose J.K."/>
            <person name="Sakihama Y."/>
            <person name="Salamov A.A."/>
            <person name="Savidor A."/>
            <person name="Scheuring C.F."/>
            <person name="Smith B.M."/>
            <person name="Sobral B.W."/>
            <person name="Terry A."/>
            <person name="Torto-Alalibo T.A."/>
            <person name="Win J."/>
            <person name="Xu Z."/>
            <person name="Zhang H."/>
            <person name="Grigoriev I.V."/>
            <person name="Rokhsar D.S."/>
            <person name="Boore J.L."/>
        </authorList>
    </citation>
    <scope>NUCLEOTIDE SEQUENCE [LARGE SCALE GENOMIC DNA]</scope>
    <source>
        <strain evidence="5">Pr102</strain>
    </source>
</reference>
<accession>H3GKG9</accession>
<dbReference type="InterPro" id="IPR016024">
    <property type="entry name" value="ARM-type_fold"/>
</dbReference>
<dbReference type="SUPFAM" id="SSF48403">
    <property type="entry name" value="Ankyrin repeat"/>
    <property type="match status" value="2"/>
</dbReference>
<feature type="repeat" description="ANK" evidence="1">
    <location>
        <begin position="1400"/>
        <end position="1432"/>
    </location>
</feature>
<dbReference type="InterPro" id="IPR036770">
    <property type="entry name" value="Ankyrin_rpt-contain_sf"/>
</dbReference>
<dbReference type="PANTHER" id="PTHR16306:SF0">
    <property type="entry name" value="TRANSLIN-ASSOCIATED FACTOR X-INTERACTING PROTEIN 1"/>
    <property type="match status" value="1"/>
</dbReference>
<evidence type="ECO:0000256" key="3">
    <source>
        <dbReference type="SAM" id="MobiDB-lite"/>
    </source>
</evidence>
<dbReference type="VEuPathDB" id="FungiDB:KRP22_3005"/>
<dbReference type="EnsemblProtists" id="Phyra76758">
    <property type="protein sequence ID" value="Phyra76758"/>
    <property type="gene ID" value="Phyra76758"/>
</dbReference>
<dbReference type="SUPFAM" id="SSF48371">
    <property type="entry name" value="ARM repeat"/>
    <property type="match status" value="1"/>
</dbReference>
<dbReference type="GO" id="GO:0005737">
    <property type="term" value="C:cytoplasm"/>
    <property type="evidence" value="ECO:0000318"/>
    <property type="project" value="GO_Central"/>
</dbReference>
<feature type="repeat" description="ANK" evidence="1">
    <location>
        <begin position="1033"/>
        <end position="1065"/>
    </location>
</feature>
<dbReference type="OMA" id="HANIRGC"/>
<feature type="region of interest" description="Disordered" evidence="3">
    <location>
        <begin position="1"/>
        <end position="24"/>
    </location>
</feature>
<reference evidence="4" key="2">
    <citation type="submission" date="2015-06" db="UniProtKB">
        <authorList>
            <consortium name="EnsemblProtists"/>
        </authorList>
    </citation>
    <scope>IDENTIFICATION</scope>
    <source>
        <strain evidence="4">Pr102</strain>
    </source>
</reference>
<feature type="region of interest" description="Disordered" evidence="3">
    <location>
        <begin position="1583"/>
        <end position="1606"/>
    </location>
</feature>
<keyword evidence="5" id="KW-1185">Reference proteome</keyword>
<sequence length="2205" mass="244853">MGEEAAATGSRPGSSTAKNREAAKKRAALWKKQLKSFKLKDVGKKVDAVRFCAQDERFFRDQAEVLPLLMGFLTRTKTPELVMETLAVMHVLLSPSITTETDSEVIHPDINAGFILERSMSADSAWKAGEPFINLFSMSTLAPEIRIKAIQVYDLLLRASVALSAAAGEASPTMLQFQSAGFPCSALLGCLSAESGDLQFSALSGLRSLMRNPPNEDFLSKFEAEKGISRSLEFVVHSERRYHRPALDIIESFSHFECGRQYLKANGASSVLRNAIQEAQQTMQKTSSTVPVSGVDSSPLSAKDAPLLCSNIGVSCQVFVRMTLAREQANRHVEDDRTLFVDAIDAMVAILQYDITRALTPVAPTESPRTTGGAAAIAAANAAAANAAALASLFPFSIDRSVAVISSLGRMVEFSEHCKAHAKAKGLLSVLLDCYKVKNADNLHQVADKLLHLCIHIGNDPDPRSFLNGTEPEAVDKQQEHEAAPDHVTTRIDPQILCAVATGDAELSVLDTNVPESAVSPTTNGENPPLVSVETLLALLEASHETVDKALIFRHVRWVAALVELPGNANALGERAVTLFLQILTTTSDDRLLFAFLAKCIKAIVLQSAGALEETSSCSDEIPHGSTATEDTTFLSQPIEENPSEAEQPGEVKSEQKPVADQCKLEWIDEYEEEAAFEPRPLTETCHDVDAFLSVAEALTGLTTAFLKWNPTGNGSIATDFSELIAAKLEGKHGIPAAAAGSKKKLASDQTKASVVGEAVMLCILEKGMQVPKLVSKYAAVNPTVLPSGLKVLLSLAKAEMQSTPSGDQVETSASADLSPDTTFIEIEAAIKAVAVMASDLEPVDKEPPASAPEPVVEAAKSPAKGGAAVSAPPGAPTIPEPVIADSDLFINVALGYGALVLLLSFLDYARIPRGPEAFPARVDIMKTQIEGMVMKFITLAQEKQESLLTKYREKLELEQPPTTETASAENSVDLNLPYQGRWAQVLLDHKVSVPRFGYVSYSALLLASELALPKLVTALLNAGASSETSSPEGVTPLMIAFLVGKEEMVIDLLDARANVDAITNDGQDLTDLYNFWICAWMLELTPMYQTHTETFFCMRCYRKLSVVEPQFITQKLASAQQIITTASFLGKFLPWHFACGAYVQLSSVLCLDDDMQKWFEANGQARADILRYFIREWKIDISATASDGVTALHLAVKSDVNDNNVPVVDLLLENCGDGAKSSSLLNVNAVHEHIFIDCLPAVPNGAQTVLLDATHDGKLAYVSARSIDGKYHIILIDGRHLDDVPRDQLQVIYDPEKKGSHHSHHYKYLLPMETCAARQTPEVVGRLITQQANMRVHLPLRTSKCDLTAIDVDTSSSIANRKHAAALHYAVMYDDVAMVKVLLTSPGGHVHPNVRRSRDGFTPLHLACQLEEVKIAKLLLEHGASLTLLSSMSAQGVSPLQLLMKFDSLENDKLKTLISENYLRPEMLLEGFFEQQESRSENQPGEDQNNDSDENDTPSCVLLHEEEHNLDLFKRLQGLNRDKRGNYEALTRRLEMKLEKSDAVLRLFFDLLRQSADAGVLKILLTEVRDVLFEAIYRNPKEASEEGESTRCPSSSVTELPVENESSLAEENNVVEYFSLVADVQEKVKLQQQERKQLTTKLAMENSMQQDLSTQLQQLERELSQLHLRHAYNRAEIEGERRAVQRLEKDYASLTEQEQELQRDCEVMELQLDTQRTQLKEIRSQQLYLDFVSSAPLKRHMEEKKWQEQHAAVALQVQNAEAENRALEDETRNLDHEASTLEAQYACDVQTKQQSETALSEIRANYEQYLESFERTRVCYTPRPDWDRIVNETPELSVQKYQWEMAENSNSREVMTSATEESSDKDNGGVLERIGERRNTTVVGEDVHQRSKGRTKALVKEMLHWIERLQKHCGVNLHLSRIWHDVEEARVELNILHHQLDRAVRKTSILPIAFPNASGVITIAAAGSPTSSSPSKRRQDYIMALGMHEGIPMFLRHRGKLKRRVLKKIDVEKVVRKVWVEKRKREQRNPLGRFPLEQVLYEKLHRKYGFQPLIAEWGYNLLLALQMFSWDSEIEMFLLCLTGAVSDLVYVDQEQMIQGCQQLLLRLCELYAVESFVTERRVLLKDALVALRTYFPLKTSAQLQAIEQAIIRDMHKMKRGGNDSILYIEDILPLDAKYPLGFFVKTIRTQHFKEIQDYYGLLLG</sequence>
<dbReference type="STRING" id="164328.H3GKG9"/>
<name>H3GKG9_PHYRM</name>
<proteinExistence type="predicted"/>